<dbReference type="Pfam" id="PF00582">
    <property type="entry name" value="Usp"/>
    <property type="match status" value="2"/>
</dbReference>
<accession>A0ABS3WMG3</accession>
<evidence type="ECO:0000256" key="2">
    <source>
        <dbReference type="SAM" id="MobiDB-lite"/>
    </source>
</evidence>
<dbReference type="EMBL" id="JAFFZN010000001">
    <property type="protein sequence ID" value="MBO8184057.1"/>
    <property type="molecule type" value="Genomic_DNA"/>
</dbReference>
<protein>
    <submittedName>
        <fullName evidence="4">Universal stress protein</fullName>
    </submittedName>
</protein>
<keyword evidence="5" id="KW-1185">Reference proteome</keyword>
<evidence type="ECO:0000256" key="1">
    <source>
        <dbReference type="ARBA" id="ARBA00008791"/>
    </source>
</evidence>
<dbReference type="PRINTS" id="PR01438">
    <property type="entry name" value="UNVRSLSTRESS"/>
</dbReference>
<dbReference type="InterPro" id="IPR014729">
    <property type="entry name" value="Rossmann-like_a/b/a_fold"/>
</dbReference>
<dbReference type="PANTHER" id="PTHR46553:SF3">
    <property type="entry name" value="ADENINE NUCLEOTIDE ALPHA HYDROLASES-LIKE SUPERFAMILY PROTEIN"/>
    <property type="match status" value="1"/>
</dbReference>
<evidence type="ECO:0000259" key="3">
    <source>
        <dbReference type="Pfam" id="PF00582"/>
    </source>
</evidence>
<name>A0ABS3WMG3_9ACTN</name>
<feature type="domain" description="UspA" evidence="3">
    <location>
        <begin position="3"/>
        <end position="136"/>
    </location>
</feature>
<dbReference type="InterPro" id="IPR006015">
    <property type="entry name" value="Universal_stress_UspA"/>
</dbReference>
<dbReference type="InterPro" id="IPR006016">
    <property type="entry name" value="UspA"/>
</dbReference>
<dbReference type="RefSeq" id="WP_209262870.1">
    <property type="nucleotide sequence ID" value="NZ_JAFFZN010000001.1"/>
</dbReference>
<reference evidence="4 5" key="1">
    <citation type="submission" date="2021-02" db="EMBL/GenBank/DDBJ databases">
        <title>Streptomyces spirodelae sp. nov., isolated from duckweed.</title>
        <authorList>
            <person name="Saimee Y."/>
            <person name="Duangmal K."/>
        </authorList>
    </citation>
    <scope>NUCLEOTIDE SEQUENCE [LARGE SCALE GENOMIC DNA]</scope>
    <source>
        <strain evidence="4 5">DW4-2</strain>
    </source>
</reference>
<evidence type="ECO:0000313" key="5">
    <source>
        <dbReference type="Proteomes" id="UP001518976"/>
    </source>
</evidence>
<gene>
    <name evidence="4" type="ORF">JW592_00935</name>
</gene>
<evidence type="ECO:0000313" key="4">
    <source>
        <dbReference type="EMBL" id="MBO8184057.1"/>
    </source>
</evidence>
<comment type="similarity">
    <text evidence="1">Belongs to the universal stress protein A family.</text>
</comment>
<dbReference type="Proteomes" id="UP001518976">
    <property type="component" value="Unassembled WGS sequence"/>
</dbReference>
<comment type="caution">
    <text evidence="4">The sequence shown here is derived from an EMBL/GenBank/DDBJ whole genome shotgun (WGS) entry which is preliminary data.</text>
</comment>
<organism evidence="4 5">
    <name type="scientific">Streptomyces spirodelae</name>
    <dbReference type="NCBI Taxonomy" id="2812904"/>
    <lineage>
        <taxon>Bacteria</taxon>
        <taxon>Bacillati</taxon>
        <taxon>Actinomycetota</taxon>
        <taxon>Actinomycetes</taxon>
        <taxon>Kitasatosporales</taxon>
        <taxon>Streptomycetaceae</taxon>
        <taxon>Streptomyces</taxon>
    </lineage>
</organism>
<dbReference type="PANTHER" id="PTHR46553">
    <property type="entry name" value="ADENINE NUCLEOTIDE ALPHA HYDROLASES-LIKE SUPERFAMILY PROTEIN"/>
    <property type="match status" value="1"/>
</dbReference>
<feature type="region of interest" description="Disordered" evidence="2">
    <location>
        <begin position="45"/>
        <end position="64"/>
    </location>
</feature>
<feature type="domain" description="UspA" evidence="3">
    <location>
        <begin position="148"/>
        <end position="285"/>
    </location>
</feature>
<dbReference type="Gene3D" id="3.40.50.620">
    <property type="entry name" value="HUPs"/>
    <property type="match status" value="2"/>
</dbReference>
<dbReference type="SUPFAM" id="SSF52402">
    <property type="entry name" value="Adenine nucleotide alpha hydrolases-like"/>
    <property type="match status" value="2"/>
</dbReference>
<proteinExistence type="inferred from homology"/>
<sequence>MNAVVVGVDGSDESLHAVRWAAAEAAWRGVALRIVTAVGRRHVRDSQAAAESGGGPPGPHQTLRTAAQAAREVSARLDVHEEALGDGPVRALLGAAEGAPVLALGSRALGPVAGFFLGSVGLSVTAHATMPVVSVRHPDAGSRSTAAPVVVGVDLKQSCGPLLDFAFETADRRGAVLRAAHAWSVRALYSYPSALPDPAVVIRAGDRVEAELDRALMPWRRRFPHVEVEAELAMGPGAPFLVESSKEAGLLVVGRRLRGHPFPTRIGPVTHAALHHAACPVAVVPYE</sequence>